<accession>A0ACC3MFJ8</accession>
<proteinExistence type="predicted"/>
<sequence length="441" mass="49844">MGKKQRTKSVKAEGRGHVDAVSPASEGNMEAKAEIQEDNKWTFFRFPREVRDQIYEELLVARLKPEDQSAYDEIKVATSTPFGDFGRDNAMDYFEQDTCIMPGSDKKYPFIADALGLLLANKQVHEEANTILFSKNTFLILVEWERIHPFWRCENPGCRPAGRPCFIMFHNFKKIKHIYIIVRNMRALADPYVKIESARLEANLKTVSQCFLQAGNKLKTLKIRYTSCFDGQIDAVRDEIEGDLPEGMPDRPILIKDAHGKHYSFERGEAKAYFFKHITVLEPLRRLKGIADDVKIRGDLPQAYMDGLAKVLSVPTPPPAIKKKQMEEGVARKRREESRKGTGFHAFMKELADGYEGSDPGMADYCRGMLKTSVMSPAVMADLMKPPTAEELERVRRQPQEASESEDEDVTDGEDVEVIPGAIGILDGKPVFGPPRPPDTQ</sequence>
<name>A0ACC3MFJ8_9PEZI</name>
<dbReference type="Proteomes" id="UP001281147">
    <property type="component" value="Unassembled WGS sequence"/>
</dbReference>
<evidence type="ECO:0000313" key="2">
    <source>
        <dbReference type="Proteomes" id="UP001281147"/>
    </source>
</evidence>
<reference evidence="1" key="1">
    <citation type="submission" date="2023-07" db="EMBL/GenBank/DDBJ databases">
        <title>Black Yeasts Isolated from many extreme environments.</title>
        <authorList>
            <person name="Coleine C."/>
            <person name="Stajich J.E."/>
            <person name="Selbmann L."/>
        </authorList>
    </citation>
    <scope>NUCLEOTIDE SEQUENCE</scope>
    <source>
        <strain evidence="1">CCFEE 5714</strain>
    </source>
</reference>
<protein>
    <submittedName>
        <fullName evidence="1">Uncharacterized protein</fullName>
    </submittedName>
</protein>
<dbReference type="EMBL" id="JAUTXU010000329">
    <property type="protein sequence ID" value="KAK3684710.1"/>
    <property type="molecule type" value="Genomic_DNA"/>
</dbReference>
<gene>
    <name evidence="1" type="ORF">LTR37_020004</name>
</gene>
<keyword evidence="2" id="KW-1185">Reference proteome</keyword>
<evidence type="ECO:0000313" key="1">
    <source>
        <dbReference type="EMBL" id="KAK3684710.1"/>
    </source>
</evidence>
<organism evidence="1 2">
    <name type="scientific">Vermiconidia calcicola</name>
    <dbReference type="NCBI Taxonomy" id="1690605"/>
    <lineage>
        <taxon>Eukaryota</taxon>
        <taxon>Fungi</taxon>
        <taxon>Dikarya</taxon>
        <taxon>Ascomycota</taxon>
        <taxon>Pezizomycotina</taxon>
        <taxon>Dothideomycetes</taxon>
        <taxon>Dothideomycetidae</taxon>
        <taxon>Mycosphaerellales</taxon>
        <taxon>Extremaceae</taxon>
        <taxon>Vermiconidia</taxon>
    </lineage>
</organism>
<comment type="caution">
    <text evidence="1">The sequence shown here is derived from an EMBL/GenBank/DDBJ whole genome shotgun (WGS) entry which is preliminary data.</text>
</comment>